<dbReference type="GO" id="GO:0006811">
    <property type="term" value="P:monoatomic ion transport"/>
    <property type="evidence" value="ECO:0007669"/>
    <property type="project" value="UniProtKB-KW"/>
</dbReference>
<dbReference type="AlphaFoldDB" id="B3S0P4"/>
<sequence>MNATTETEIRELDVNLSIMSNLLLGFASKVYSPLFIWLGENISVTECRNTNPAQILPQIDKCLREAGSVQVRVRRDADDQIVLLQVTERLSRYVSNLTVQIIKDDWQRTVSNPTILRSMNYGDKNMLENYNFSSFSNDTVYYTPTKDRSNMISASTPLIFEQRGH</sequence>
<evidence type="ECO:0000256" key="1">
    <source>
        <dbReference type="ARBA" id="ARBA00004127"/>
    </source>
</evidence>
<dbReference type="PhylomeDB" id="B3S0P4"/>
<keyword evidence="4" id="KW-0406">Ion transport</keyword>
<dbReference type="KEGG" id="tad:TRIADDRAFT_57124"/>
<dbReference type="RefSeq" id="XP_002113205.1">
    <property type="nucleotide sequence ID" value="XM_002113169.1"/>
</dbReference>
<dbReference type="OrthoDB" id="5382797at2759"/>
<proteinExistence type="predicted"/>
<keyword evidence="2" id="KW-0813">Transport</keyword>
<name>B3S0P4_TRIAD</name>
<accession>B3S0P4</accession>
<protein>
    <submittedName>
        <fullName evidence="5">Uncharacterized protein</fullName>
    </submittedName>
</protein>
<keyword evidence="6" id="KW-1185">Reference proteome</keyword>
<evidence type="ECO:0000256" key="2">
    <source>
        <dbReference type="ARBA" id="ARBA00022448"/>
    </source>
</evidence>
<comment type="subcellular location">
    <subcellularLocation>
        <location evidence="1">Endomembrane system</location>
        <topology evidence="1">Multi-pass membrane protein</topology>
    </subcellularLocation>
</comment>
<dbReference type="InterPro" id="IPR052005">
    <property type="entry name" value="CDF_SLC30A"/>
</dbReference>
<reference evidence="5 6" key="1">
    <citation type="journal article" date="2008" name="Nature">
        <title>The Trichoplax genome and the nature of placozoans.</title>
        <authorList>
            <person name="Srivastava M."/>
            <person name="Begovic E."/>
            <person name="Chapman J."/>
            <person name="Putnam N.H."/>
            <person name="Hellsten U."/>
            <person name="Kawashima T."/>
            <person name="Kuo A."/>
            <person name="Mitros T."/>
            <person name="Salamov A."/>
            <person name="Carpenter M.L."/>
            <person name="Signorovitch A.Y."/>
            <person name="Moreno M.A."/>
            <person name="Kamm K."/>
            <person name="Grimwood J."/>
            <person name="Schmutz J."/>
            <person name="Shapiro H."/>
            <person name="Grigoriev I.V."/>
            <person name="Buss L.W."/>
            <person name="Schierwater B."/>
            <person name="Dellaporta S.L."/>
            <person name="Rokhsar D.S."/>
        </authorList>
    </citation>
    <scope>NUCLEOTIDE SEQUENCE [LARGE SCALE GENOMIC DNA]</scope>
    <source>
        <strain evidence="5 6">Grell-BS-1999</strain>
    </source>
</reference>
<dbReference type="EMBL" id="DS985246">
    <property type="protein sequence ID" value="EDV23679.1"/>
    <property type="molecule type" value="Genomic_DNA"/>
</dbReference>
<dbReference type="eggNOG" id="KOG1484">
    <property type="taxonomic scope" value="Eukaryota"/>
</dbReference>
<dbReference type="HOGENOM" id="CLU_1612959_0_0_1"/>
<dbReference type="CTD" id="6754417"/>
<dbReference type="PANTHER" id="PTHR46531">
    <property type="entry name" value="ZINC TRANSPORTER 6"/>
    <property type="match status" value="1"/>
</dbReference>
<dbReference type="Proteomes" id="UP000009022">
    <property type="component" value="Unassembled WGS sequence"/>
</dbReference>
<evidence type="ECO:0000256" key="4">
    <source>
        <dbReference type="ARBA" id="ARBA00023065"/>
    </source>
</evidence>
<evidence type="ECO:0000313" key="6">
    <source>
        <dbReference type="Proteomes" id="UP000009022"/>
    </source>
</evidence>
<dbReference type="InParanoid" id="B3S0P4"/>
<gene>
    <name evidence="5" type="ORF">TRIADDRAFT_57124</name>
</gene>
<evidence type="ECO:0000313" key="5">
    <source>
        <dbReference type="EMBL" id="EDV23679.1"/>
    </source>
</evidence>
<evidence type="ECO:0000256" key="3">
    <source>
        <dbReference type="ARBA" id="ARBA00022833"/>
    </source>
</evidence>
<dbReference type="PANTHER" id="PTHR46531:SF1">
    <property type="entry name" value="ZINC TRANSPORTER 6"/>
    <property type="match status" value="1"/>
</dbReference>
<dbReference type="STRING" id="10228.B3S0P4"/>
<keyword evidence="3" id="KW-0862">Zinc</keyword>
<dbReference type="GeneID" id="6754417"/>
<organism evidence="5 6">
    <name type="scientific">Trichoplax adhaerens</name>
    <name type="common">Trichoplax reptans</name>
    <dbReference type="NCBI Taxonomy" id="10228"/>
    <lineage>
        <taxon>Eukaryota</taxon>
        <taxon>Metazoa</taxon>
        <taxon>Placozoa</taxon>
        <taxon>Uniplacotomia</taxon>
        <taxon>Trichoplacea</taxon>
        <taxon>Trichoplacidae</taxon>
        <taxon>Trichoplax</taxon>
    </lineage>
</organism>